<feature type="compositionally biased region" description="Acidic residues" evidence="1">
    <location>
        <begin position="95"/>
        <end position="104"/>
    </location>
</feature>
<feature type="compositionally biased region" description="Low complexity" evidence="1">
    <location>
        <begin position="182"/>
        <end position="199"/>
    </location>
</feature>
<evidence type="ECO:0000256" key="1">
    <source>
        <dbReference type="SAM" id="MobiDB-lite"/>
    </source>
</evidence>
<dbReference type="Pfam" id="PF15328">
    <property type="entry name" value="GCOM2"/>
    <property type="match status" value="1"/>
</dbReference>
<accession>A0ABP1QS67</accession>
<sequence>MSKMDEQPTYALVEQVTRQKGILSNPKLIQKLPDKGAKLRDSLSKIEEELLKRREAEQSKRLAVADAGKLEWTLRSSSTSSAGKDTNTSGTDVVLDSDDDEETNSESQNPLQIIATSQITQRQPKPTIPPPDNPKKDAETDLYVVRLIRKDLKTAAAHISNPKFTPAKSVKSKGHSEENPYPAKAKAPASPTGAGSSSSIKPPKWDECLLPPTHTHKTVALLSMEETVKMGSHQYNKAQELQRLEAKTKVKKKYAYDKLMEEGILSNYTVEMQTSRPVRTDADDDNEFEEDLFDGISEESESNDSDGDNDEASNDLSSLVNSSLKLKS</sequence>
<dbReference type="InterPro" id="IPR026213">
    <property type="entry name" value="GRINL1"/>
</dbReference>
<feature type="compositionally biased region" description="Polar residues" evidence="1">
    <location>
        <begin position="108"/>
        <end position="123"/>
    </location>
</feature>
<dbReference type="PRINTS" id="PR02085">
    <property type="entry name" value="POLR2GRINL1"/>
</dbReference>
<dbReference type="Proteomes" id="UP001642540">
    <property type="component" value="Unassembled WGS sequence"/>
</dbReference>
<dbReference type="EMBL" id="CAXLJM020000046">
    <property type="protein sequence ID" value="CAL8110732.1"/>
    <property type="molecule type" value="Genomic_DNA"/>
</dbReference>
<gene>
    <name evidence="2" type="ORF">ODALV1_LOCUS14420</name>
</gene>
<name>A0ABP1QS67_9HEXA</name>
<feature type="compositionally biased region" description="Low complexity" evidence="1">
    <location>
        <begin position="314"/>
        <end position="328"/>
    </location>
</feature>
<evidence type="ECO:0008006" key="4">
    <source>
        <dbReference type="Google" id="ProtNLM"/>
    </source>
</evidence>
<reference evidence="2 3" key="1">
    <citation type="submission" date="2024-08" db="EMBL/GenBank/DDBJ databases">
        <authorList>
            <person name="Cucini C."/>
            <person name="Frati F."/>
        </authorList>
    </citation>
    <scope>NUCLEOTIDE SEQUENCE [LARGE SCALE GENOMIC DNA]</scope>
</reference>
<evidence type="ECO:0000313" key="3">
    <source>
        <dbReference type="Proteomes" id="UP001642540"/>
    </source>
</evidence>
<comment type="caution">
    <text evidence="2">The sequence shown here is derived from an EMBL/GenBank/DDBJ whole genome shotgun (WGS) entry which is preliminary data.</text>
</comment>
<organism evidence="2 3">
    <name type="scientific">Orchesella dallaii</name>
    <dbReference type="NCBI Taxonomy" id="48710"/>
    <lineage>
        <taxon>Eukaryota</taxon>
        <taxon>Metazoa</taxon>
        <taxon>Ecdysozoa</taxon>
        <taxon>Arthropoda</taxon>
        <taxon>Hexapoda</taxon>
        <taxon>Collembola</taxon>
        <taxon>Entomobryomorpha</taxon>
        <taxon>Entomobryoidea</taxon>
        <taxon>Orchesellidae</taxon>
        <taxon>Orchesellinae</taxon>
        <taxon>Orchesella</taxon>
    </lineage>
</organism>
<feature type="region of interest" description="Disordered" evidence="1">
    <location>
        <begin position="73"/>
        <end position="141"/>
    </location>
</feature>
<feature type="compositionally biased region" description="Polar residues" evidence="1">
    <location>
        <begin position="74"/>
        <end position="91"/>
    </location>
</feature>
<protein>
    <recommendedName>
        <fullName evidence="4">DNA-directed RNA polymerase II subunit GRINL1A</fullName>
    </recommendedName>
</protein>
<feature type="compositionally biased region" description="Acidic residues" evidence="1">
    <location>
        <begin position="282"/>
        <end position="313"/>
    </location>
</feature>
<feature type="region of interest" description="Disordered" evidence="1">
    <location>
        <begin position="155"/>
        <end position="211"/>
    </location>
</feature>
<proteinExistence type="predicted"/>
<evidence type="ECO:0000313" key="2">
    <source>
        <dbReference type="EMBL" id="CAL8110732.1"/>
    </source>
</evidence>
<feature type="region of interest" description="Disordered" evidence="1">
    <location>
        <begin position="273"/>
        <end position="328"/>
    </location>
</feature>
<keyword evidence="3" id="KW-1185">Reference proteome</keyword>